<dbReference type="PROSITE" id="PS50110">
    <property type="entry name" value="RESPONSE_REGULATORY"/>
    <property type="match status" value="1"/>
</dbReference>
<dbReference type="GO" id="GO:0006355">
    <property type="term" value="P:regulation of DNA-templated transcription"/>
    <property type="evidence" value="ECO:0007669"/>
    <property type="project" value="InterPro"/>
</dbReference>
<dbReference type="SUPFAM" id="SSF52172">
    <property type="entry name" value="CheY-like"/>
    <property type="match status" value="1"/>
</dbReference>
<feature type="domain" description="Response regulatory" evidence="7">
    <location>
        <begin position="3"/>
        <end position="117"/>
    </location>
</feature>
<evidence type="ECO:0000256" key="6">
    <source>
        <dbReference type="PROSITE-ProRule" id="PRU00169"/>
    </source>
</evidence>
<dbReference type="SMART" id="SM00448">
    <property type="entry name" value="REC"/>
    <property type="match status" value="1"/>
</dbReference>
<evidence type="ECO:0000313" key="9">
    <source>
        <dbReference type="Proteomes" id="UP000256977"/>
    </source>
</evidence>
<dbReference type="PANTHER" id="PTHR35807">
    <property type="entry name" value="TRANSCRIPTIONAL REGULATOR REDD-RELATED"/>
    <property type="match status" value="1"/>
</dbReference>
<evidence type="ECO:0000256" key="2">
    <source>
        <dbReference type="ARBA" id="ARBA00023012"/>
    </source>
</evidence>
<dbReference type="OrthoDB" id="3190595at2"/>
<dbReference type="PANTHER" id="PTHR35807:SF2">
    <property type="entry name" value="TRANSCRIPTIONAL ACTIVATOR DOMAIN"/>
    <property type="match status" value="1"/>
</dbReference>
<keyword evidence="9" id="KW-1185">Reference proteome</keyword>
<dbReference type="Pfam" id="PF00072">
    <property type="entry name" value="Response_reg"/>
    <property type="match status" value="1"/>
</dbReference>
<dbReference type="GO" id="GO:0003677">
    <property type="term" value="F:DNA binding"/>
    <property type="evidence" value="ECO:0007669"/>
    <property type="project" value="UniProtKB-KW"/>
</dbReference>
<dbReference type="InterPro" id="IPR036388">
    <property type="entry name" value="WH-like_DNA-bd_sf"/>
</dbReference>
<keyword evidence="5" id="KW-0804">Transcription</keyword>
<organism evidence="8 9">
    <name type="scientific">Cohnella phaseoli</name>
    <dbReference type="NCBI Taxonomy" id="456490"/>
    <lineage>
        <taxon>Bacteria</taxon>
        <taxon>Bacillati</taxon>
        <taxon>Bacillota</taxon>
        <taxon>Bacilli</taxon>
        <taxon>Bacillales</taxon>
        <taxon>Paenibacillaceae</taxon>
        <taxon>Cohnella</taxon>
    </lineage>
</organism>
<comment type="similarity">
    <text evidence="1">Belongs to the AfsR/DnrI/RedD regulatory family.</text>
</comment>
<proteinExistence type="inferred from homology"/>
<gene>
    <name evidence="8" type="ORF">DFP98_110112</name>
</gene>
<dbReference type="Pfam" id="PF00486">
    <property type="entry name" value="Trans_reg_C"/>
    <property type="match status" value="1"/>
</dbReference>
<dbReference type="SMART" id="SM01043">
    <property type="entry name" value="BTAD"/>
    <property type="match status" value="1"/>
</dbReference>
<evidence type="ECO:0000256" key="5">
    <source>
        <dbReference type="ARBA" id="ARBA00023163"/>
    </source>
</evidence>
<evidence type="ECO:0000256" key="4">
    <source>
        <dbReference type="ARBA" id="ARBA00023125"/>
    </source>
</evidence>
<name>A0A3D9JS11_9BACL</name>
<protein>
    <submittedName>
        <fullName evidence="8">Two-component SAPR family response regulator</fullName>
    </submittedName>
</protein>
<keyword evidence="3" id="KW-0805">Transcription regulation</keyword>
<dbReference type="Gene3D" id="3.40.50.2300">
    <property type="match status" value="1"/>
</dbReference>
<dbReference type="GO" id="GO:0000160">
    <property type="term" value="P:phosphorelay signal transduction system"/>
    <property type="evidence" value="ECO:0007669"/>
    <property type="project" value="UniProtKB-KW"/>
</dbReference>
<dbReference type="SUPFAM" id="SSF48452">
    <property type="entry name" value="TPR-like"/>
    <property type="match status" value="1"/>
</dbReference>
<dbReference type="SUPFAM" id="SSF46894">
    <property type="entry name" value="C-terminal effector domain of the bipartite response regulators"/>
    <property type="match status" value="1"/>
</dbReference>
<keyword evidence="6" id="KW-0597">Phosphoprotein</keyword>
<evidence type="ECO:0000259" key="7">
    <source>
        <dbReference type="PROSITE" id="PS50110"/>
    </source>
</evidence>
<feature type="modified residue" description="4-aspartylphosphate" evidence="6">
    <location>
        <position position="54"/>
    </location>
</feature>
<dbReference type="EMBL" id="QRDZ01000010">
    <property type="protein sequence ID" value="RED76893.1"/>
    <property type="molecule type" value="Genomic_DNA"/>
</dbReference>
<evidence type="ECO:0000256" key="1">
    <source>
        <dbReference type="ARBA" id="ARBA00005820"/>
    </source>
</evidence>
<dbReference type="Gene3D" id="1.25.40.10">
    <property type="entry name" value="Tetratricopeptide repeat domain"/>
    <property type="match status" value="1"/>
</dbReference>
<dbReference type="AlphaFoldDB" id="A0A3D9JS11"/>
<accession>A0A3D9JS11</accession>
<dbReference type="InterPro" id="IPR011006">
    <property type="entry name" value="CheY-like_superfamily"/>
</dbReference>
<dbReference type="InterPro" id="IPR001789">
    <property type="entry name" value="Sig_transdc_resp-reg_receiver"/>
</dbReference>
<keyword evidence="2" id="KW-0902">Two-component regulatory system</keyword>
<dbReference type="InterPro" id="IPR001867">
    <property type="entry name" value="OmpR/PhoB-type_DNA-bd"/>
</dbReference>
<dbReference type="RefSeq" id="WP_116061360.1">
    <property type="nucleotide sequence ID" value="NZ_QRDZ01000010.1"/>
</dbReference>
<dbReference type="InterPro" id="IPR051677">
    <property type="entry name" value="AfsR-DnrI-RedD_regulator"/>
</dbReference>
<sequence length="382" mass="43412">MIRVMLIDDEEDALDLLEILLGQIGNVEIAGRYINPIQALEELGRRAPDAVFLDIEMPGLKGTEAARQIRKISPQMPIIFTTAYVEYAVEAFEIQSTDYLLKPFTKERLQNTMARIPHSLLKPAAPLPPSASFVPTVLCLGGFHIKWPGVMSKTLTWKTKKERELCALLIHYEGRPVNAATIIEALWPGHDVNKAKTYLYTCLSYLRKSLVEGGIPIRIRKADQGFAVELDELAVDISEFERLLGKVLVEGRMDDSLYDQLKGLYKGEYMEGCDFGWATSRQLELKSLYIRALRQGYAYFRGRSRTALAIDSLQKLISLAPDSELDGRELIRLHLELGNRNEAYRVCLQLEHAVRVQLGAELEEETQRLFRQTREKTERSSL</sequence>
<dbReference type="InterPro" id="IPR011990">
    <property type="entry name" value="TPR-like_helical_dom_sf"/>
</dbReference>
<keyword evidence="4" id="KW-0238">DNA-binding</keyword>
<dbReference type="InterPro" id="IPR005158">
    <property type="entry name" value="BTAD"/>
</dbReference>
<evidence type="ECO:0000256" key="3">
    <source>
        <dbReference type="ARBA" id="ARBA00023015"/>
    </source>
</evidence>
<dbReference type="Pfam" id="PF03704">
    <property type="entry name" value="BTAD"/>
    <property type="match status" value="1"/>
</dbReference>
<reference evidence="8 9" key="1">
    <citation type="submission" date="2018-07" db="EMBL/GenBank/DDBJ databases">
        <title>Genomic Encyclopedia of Type Strains, Phase III (KMG-III): the genomes of soil and plant-associated and newly described type strains.</title>
        <authorList>
            <person name="Whitman W."/>
        </authorList>
    </citation>
    <scope>NUCLEOTIDE SEQUENCE [LARGE SCALE GENOMIC DNA]</scope>
    <source>
        <strain evidence="8 9">CECT 7287</strain>
    </source>
</reference>
<dbReference type="Gene3D" id="1.10.10.10">
    <property type="entry name" value="Winged helix-like DNA-binding domain superfamily/Winged helix DNA-binding domain"/>
    <property type="match status" value="1"/>
</dbReference>
<dbReference type="Proteomes" id="UP000256977">
    <property type="component" value="Unassembled WGS sequence"/>
</dbReference>
<evidence type="ECO:0000313" key="8">
    <source>
        <dbReference type="EMBL" id="RED76893.1"/>
    </source>
</evidence>
<comment type="caution">
    <text evidence="8">The sequence shown here is derived from an EMBL/GenBank/DDBJ whole genome shotgun (WGS) entry which is preliminary data.</text>
</comment>
<dbReference type="InterPro" id="IPR016032">
    <property type="entry name" value="Sig_transdc_resp-reg_C-effctor"/>
</dbReference>